<keyword evidence="4" id="KW-0472">Membrane</keyword>
<name>A0A0D3FLZ4_9ORYZ</name>
<dbReference type="InterPro" id="IPR008978">
    <property type="entry name" value="HSP20-like_chaperone"/>
</dbReference>
<feature type="compositionally biased region" description="Basic and acidic residues" evidence="3">
    <location>
        <begin position="381"/>
        <end position="390"/>
    </location>
</feature>
<reference evidence="6" key="2">
    <citation type="submission" date="2015-03" db="UniProtKB">
        <authorList>
            <consortium name="EnsemblPlants"/>
        </authorList>
    </citation>
    <scope>IDENTIFICATION</scope>
</reference>
<dbReference type="Pfam" id="PF00011">
    <property type="entry name" value="HSP20"/>
    <property type="match status" value="1"/>
</dbReference>
<keyword evidence="4" id="KW-1133">Transmembrane helix</keyword>
<comment type="similarity">
    <text evidence="1 2">Belongs to the small heat shock protein (HSP20) family.</text>
</comment>
<feature type="domain" description="SHSP" evidence="5">
    <location>
        <begin position="281"/>
        <end position="387"/>
    </location>
</feature>
<evidence type="ECO:0000259" key="5">
    <source>
        <dbReference type="PROSITE" id="PS01031"/>
    </source>
</evidence>
<sequence length="525" mass="56413">MGNSYSNVGSPTAAGYVQAPELPLHLCFFLVVLLVFLGFSWYMSYESAAERFANQARLLLMASPLALLLTPRTRRHSSRRCSSRRWAQPGTVFTIPVFPEQGHCRHLRLPAHPIPASPPRRPHLLQRPARAVEAESEVAWSRRGCNTAPRSRLAVRGALHDGGGGGAGGEFAGASRHVEECAGAAERALLAVGSSPPPPLTSQVGVNGTTAACDVVLFCYCRVRLRRPACAAPVGRAARRLERRGYFLMLGFITQRQHACTQYFNAATAAAAAAPPPPRRHGYANVDPRCEWTRTEDADTLVVDVSGFRKEELKVLYNTSRKLKVAGERRADGGQWARFLKMFPVPRSCDAGAIRAVMDNEEALLYVILPKGSSSSSSTSSRDKKEDEHNVSSQPQGEAAMAPMADGPSSSSGGGGNLYIAQEDEEMGKIDEKEEVIATQDVPRTHGDVDDGNGRWFHLGVFAGLETAVRVHLEDVGVKHGKHLVDAVCDLLGGGDPGGVDVIHTLAEDGQELFIGSGVLDGAPG</sequence>
<proteinExistence type="inferred from homology"/>
<dbReference type="InterPro" id="IPR002068">
    <property type="entry name" value="A-crystallin/Hsp20_dom"/>
</dbReference>
<dbReference type="Proteomes" id="UP000026960">
    <property type="component" value="Chromosome 3"/>
</dbReference>
<keyword evidence="4" id="KW-0812">Transmembrane</keyword>
<organism evidence="6">
    <name type="scientific">Oryza barthii</name>
    <dbReference type="NCBI Taxonomy" id="65489"/>
    <lineage>
        <taxon>Eukaryota</taxon>
        <taxon>Viridiplantae</taxon>
        <taxon>Streptophyta</taxon>
        <taxon>Embryophyta</taxon>
        <taxon>Tracheophyta</taxon>
        <taxon>Spermatophyta</taxon>
        <taxon>Magnoliopsida</taxon>
        <taxon>Liliopsida</taxon>
        <taxon>Poales</taxon>
        <taxon>Poaceae</taxon>
        <taxon>BOP clade</taxon>
        <taxon>Oryzoideae</taxon>
        <taxon>Oryzeae</taxon>
        <taxon>Oryzinae</taxon>
        <taxon>Oryza</taxon>
    </lineage>
</organism>
<dbReference type="STRING" id="65489.A0A0D3FLZ4"/>
<evidence type="ECO:0000313" key="6">
    <source>
        <dbReference type="EnsemblPlants" id="OBART03G28100.1"/>
    </source>
</evidence>
<accession>A0A0D3FLZ4</accession>
<protein>
    <recommendedName>
        <fullName evidence="5">SHSP domain-containing protein</fullName>
    </recommendedName>
</protein>
<evidence type="ECO:0000256" key="2">
    <source>
        <dbReference type="RuleBase" id="RU003616"/>
    </source>
</evidence>
<dbReference type="Gramene" id="OBART03G28100.1">
    <property type="protein sequence ID" value="OBART03G28100.1"/>
    <property type="gene ID" value="OBART03G28100"/>
</dbReference>
<reference evidence="6" key="1">
    <citation type="journal article" date="2009" name="Rice">
        <title>De Novo Next Generation Sequencing of Plant Genomes.</title>
        <authorList>
            <person name="Rounsley S."/>
            <person name="Marri P.R."/>
            <person name="Yu Y."/>
            <person name="He R."/>
            <person name="Sisneros N."/>
            <person name="Goicoechea J.L."/>
            <person name="Lee S.J."/>
            <person name="Angelova A."/>
            <person name="Kudrna D."/>
            <person name="Luo M."/>
            <person name="Affourtit J."/>
            <person name="Desany B."/>
            <person name="Knight J."/>
            <person name="Niazi F."/>
            <person name="Egholm M."/>
            <person name="Wing R.A."/>
        </authorList>
    </citation>
    <scope>NUCLEOTIDE SEQUENCE [LARGE SCALE GENOMIC DNA]</scope>
    <source>
        <strain evidence="6">cv. IRGC 105608</strain>
    </source>
</reference>
<dbReference type="GO" id="GO:0009408">
    <property type="term" value="P:response to heat"/>
    <property type="evidence" value="ECO:0007669"/>
    <property type="project" value="UniProtKB-ARBA"/>
</dbReference>
<feature type="transmembrane region" description="Helical" evidence="4">
    <location>
        <begin position="22"/>
        <end position="44"/>
    </location>
</feature>
<evidence type="ECO:0000256" key="3">
    <source>
        <dbReference type="SAM" id="MobiDB-lite"/>
    </source>
</evidence>
<feature type="region of interest" description="Disordered" evidence="3">
    <location>
        <begin position="372"/>
        <end position="419"/>
    </location>
</feature>
<evidence type="ECO:0000256" key="1">
    <source>
        <dbReference type="PROSITE-ProRule" id="PRU00285"/>
    </source>
</evidence>
<dbReference type="HOGENOM" id="CLU_046611_0_0_1"/>
<dbReference type="PANTHER" id="PTHR33306:SF5">
    <property type="entry name" value="OXIDOREDUCTASE_TRANSITION METAL ION-BINDING PROTEIN"/>
    <property type="match status" value="1"/>
</dbReference>
<evidence type="ECO:0000313" key="7">
    <source>
        <dbReference type="Proteomes" id="UP000026960"/>
    </source>
</evidence>
<dbReference type="EnsemblPlants" id="OBART03G28100.1">
    <property type="protein sequence ID" value="OBART03G28100.1"/>
    <property type="gene ID" value="OBART03G28100"/>
</dbReference>
<dbReference type="AlphaFoldDB" id="A0A0D3FLZ4"/>
<evidence type="ECO:0000256" key="4">
    <source>
        <dbReference type="SAM" id="Phobius"/>
    </source>
</evidence>
<dbReference type="Gene3D" id="2.60.40.790">
    <property type="match status" value="1"/>
</dbReference>
<dbReference type="PANTHER" id="PTHR33306">
    <property type="entry name" value="EXPRESSED PROTEIN-RELATED-RELATED"/>
    <property type="match status" value="1"/>
</dbReference>
<keyword evidence="7" id="KW-1185">Reference proteome</keyword>
<dbReference type="PROSITE" id="PS01031">
    <property type="entry name" value="SHSP"/>
    <property type="match status" value="1"/>
</dbReference>
<dbReference type="PaxDb" id="65489-OBART03G28100.1"/>
<dbReference type="SUPFAM" id="SSF49764">
    <property type="entry name" value="HSP20-like chaperones"/>
    <property type="match status" value="1"/>
</dbReference>
<dbReference type="eggNOG" id="KOG0710">
    <property type="taxonomic scope" value="Eukaryota"/>
</dbReference>